<sequence>MENCNTILSIHSGMGATQNDRYKAALQTDFFLLDERNEQDFILFVQKLSRYVMYYDGLNIEDGNWAGFFEKESTSILILIADWNIELLQSSFESKKNEILLNTDLNTQQQILTDYFKSIENEYNKLLGKARNLDSDISEKQNLTVAAYSVNENFNQVFTQISNATDIEALFKSYVFAKASQQLFGMLLSWKNFSKNAIEYQLNKYSKHTPHYALFLSFLKLLNIAKEKLNEFTKKHLDFYYKDILRVENQTARPDYAHLVVAPYDASPFLIAKNTIFPAGKNTAGQKKYFASTADQTINGIQLHSLYSQYRKDDQYFKTEDLIPFNAQDKGFNAFSTTATESKEGIMIASPLLYLQSGERTIKLRFNTSGFKAGDFSFFITGEKKVIELSEGKDEGSYIVLTIPATEKKIIPFNKEIHPGFLIKTEFPVLKIVPDSRSIIPSIDKIEIIVSVGGFKSFVLTSDLGAIDTEKPFYPFSEFPKTGNGITLESNEFFMKKNAVAFLGLVPDGQSDNYFDLNTKKFFLNKGKYTNFAAPDGAEAQYYKAQNTNTTDNSIGLTNHYPLKEFNFEDISDNGLISNGKFRIELNHTDFDNETFMKKYIEASKASGNLPYKPKIKEFIFNYSVSEVIHLNTRTNENNPIELYQVLPYGFLPIEKGTFYFSDLNVLEGAVYLGFENVSPKDGLTFLLQLEEGTANPLLESAKISWEYLDQNKWISFEPNAIGDETYSLTQSGLVNVSIPQFNASSNTVFPADLFWIKISVSNIQAVCQFIGIHAQALKAVLTDYEETGNVFSEITPAKTINSIYDNIVNVKKIEQPYASFGGRLAEKDTVLYQRISERLRHKNRAITSWDYERIILEEFPEIFRVKVLNHYRYDTQISNTSAGFVTLIPIAKTSNTENINWKPMLSLNKMTLIKKHLSKMTSPHVRINVKPPKLEKVEVQFKVKFRHAEGMDTRLYISELTHAINRYLSPWAYDDHSEMNFANDIEFSSVIQLIDNQYYVDYVTDFKITQYVLDENGKTTGSPVQNLSKITPQTDFTLFVPSESYPIQEI</sequence>
<dbReference type="Proteomes" id="UP001634154">
    <property type="component" value="Unassembled WGS sequence"/>
</dbReference>
<accession>A0ABW9K2F4</accession>
<reference evidence="1 2" key="1">
    <citation type="submission" date="2024-12" db="EMBL/GenBank/DDBJ databases">
        <title>Draft genome sequence of Chryseobacterium kwangjuense AG447.</title>
        <authorList>
            <person name="Cheptsov V.S."/>
            <person name="Belov A."/>
            <person name="Zavarzina A.G."/>
        </authorList>
    </citation>
    <scope>NUCLEOTIDE SEQUENCE [LARGE SCALE GENOMIC DNA]</scope>
    <source>
        <strain evidence="1 2">AG447</strain>
    </source>
</reference>
<keyword evidence="2" id="KW-1185">Reference proteome</keyword>
<organism evidence="1 2">
    <name type="scientific">Chryseobacterium kwangjuense</name>
    <dbReference type="NCBI Taxonomy" id="267125"/>
    <lineage>
        <taxon>Bacteria</taxon>
        <taxon>Pseudomonadati</taxon>
        <taxon>Bacteroidota</taxon>
        <taxon>Flavobacteriia</taxon>
        <taxon>Flavobacteriales</taxon>
        <taxon>Weeksellaceae</taxon>
        <taxon>Chryseobacterium group</taxon>
        <taxon>Chryseobacterium</taxon>
    </lineage>
</organism>
<evidence type="ECO:0000313" key="1">
    <source>
        <dbReference type="EMBL" id="MFN1217498.1"/>
    </source>
</evidence>
<dbReference type="EMBL" id="JBJXVJ010000002">
    <property type="protein sequence ID" value="MFN1217498.1"/>
    <property type="molecule type" value="Genomic_DNA"/>
</dbReference>
<protein>
    <submittedName>
        <fullName evidence="1">Baseplate J/gp47 family protein</fullName>
    </submittedName>
</protein>
<name>A0ABW9K2F4_9FLAO</name>
<evidence type="ECO:0000313" key="2">
    <source>
        <dbReference type="Proteomes" id="UP001634154"/>
    </source>
</evidence>
<comment type="caution">
    <text evidence="1">The sequence shown here is derived from an EMBL/GenBank/DDBJ whole genome shotgun (WGS) entry which is preliminary data.</text>
</comment>
<dbReference type="RefSeq" id="WP_409356715.1">
    <property type="nucleotide sequence ID" value="NZ_JBJXVJ010000002.1"/>
</dbReference>
<gene>
    <name evidence="1" type="ORF">ACKW6Q_11070</name>
</gene>
<proteinExistence type="predicted"/>